<name>A0A9P4UQW2_9PEZI</name>
<evidence type="ECO:0000259" key="2">
    <source>
        <dbReference type="SMART" id="SM00829"/>
    </source>
</evidence>
<dbReference type="InterPro" id="IPR020843">
    <property type="entry name" value="ER"/>
</dbReference>
<dbReference type="PANTHER" id="PTHR43205:SF19">
    <property type="entry name" value="ENOYL REDUCTASE (ER) DOMAIN-CONTAINING PROTEIN"/>
    <property type="match status" value="1"/>
</dbReference>
<dbReference type="InterPro" id="IPR045010">
    <property type="entry name" value="MDR_fam"/>
</dbReference>
<keyword evidence="4" id="KW-1185">Reference proteome</keyword>
<dbReference type="SUPFAM" id="SSF51735">
    <property type="entry name" value="NAD(P)-binding Rossmann-fold domains"/>
    <property type="match status" value="1"/>
</dbReference>
<dbReference type="SMART" id="SM00829">
    <property type="entry name" value="PKS_ER"/>
    <property type="match status" value="1"/>
</dbReference>
<dbReference type="Gene3D" id="3.40.50.720">
    <property type="entry name" value="NAD(P)-binding Rossmann-like Domain"/>
    <property type="match status" value="1"/>
</dbReference>
<dbReference type="Proteomes" id="UP000799441">
    <property type="component" value="Unassembled WGS sequence"/>
</dbReference>
<dbReference type="OrthoDB" id="809632at2759"/>
<feature type="domain" description="Enoyl reductase (ER)" evidence="2">
    <location>
        <begin position="21"/>
        <end position="345"/>
    </location>
</feature>
<gene>
    <name evidence="3" type="ORF">K431DRAFT_317897</name>
</gene>
<evidence type="ECO:0000256" key="1">
    <source>
        <dbReference type="ARBA" id="ARBA00023002"/>
    </source>
</evidence>
<reference evidence="3" key="1">
    <citation type="journal article" date="2020" name="Stud. Mycol.">
        <title>101 Dothideomycetes genomes: a test case for predicting lifestyles and emergence of pathogens.</title>
        <authorList>
            <person name="Haridas S."/>
            <person name="Albert R."/>
            <person name="Binder M."/>
            <person name="Bloem J."/>
            <person name="Labutti K."/>
            <person name="Salamov A."/>
            <person name="Andreopoulos B."/>
            <person name="Baker S."/>
            <person name="Barry K."/>
            <person name="Bills G."/>
            <person name="Bluhm B."/>
            <person name="Cannon C."/>
            <person name="Castanera R."/>
            <person name="Culley D."/>
            <person name="Daum C."/>
            <person name="Ezra D."/>
            <person name="Gonzalez J."/>
            <person name="Henrissat B."/>
            <person name="Kuo A."/>
            <person name="Liang C."/>
            <person name="Lipzen A."/>
            <person name="Lutzoni F."/>
            <person name="Magnuson J."/>
            <person name="Mondo S."/>
            <person name="Nolan M."/>
            <person name="Ohm R."/>
            <person name="Pangilinan J."/>
            <person name="Park H.-J."/>
            <person name="Ramirez L."/>
            <person name="Alfaro M."/>
            <person name="Sun H."/>
            <person name="Tritt A."/>
            <person name="Yoshinaga Y."/>
            <person name="Zwiers L.-H."/>
            <person name="Turgeon B."/>
            <person name="Goodwin S."/>
            <person name="Spatafora J."/>
            <person name="Crous P."/>
            <person name="Grigoriev I."/>
        </authorList>
    </citation>
    <scope>NUCLEOTIDE SEQUENCE</scope>
    <source>
        <strain evidence="3">CBS 116435</strain>
    </source>
</reference>
<dbReference type="Pfam" id="PF16884">
    <property type="entry name" value="ADH_N_2"/>
    <property type="match status" value="1"/>
</dbReference>
<dbReference type="FunFam" id="3.40.50.720:FF:000121">
    <property type="entry name" value="Prostaglandin reductase 2"/>
    <property type="match status" value="1"/>
</dbReference>
<dbReference type="AlphaFoldDB" id="A0A9P4UQW2"/>
<dbReference type="PANTHER" id="PTHR43205">
    <property type="entry name" value="PROSTAGLANDIN REDUCTASE"/>
    <property type="match status" value="1"/>
</dbReference>
<dbReference type="Gene3D" id="3.90.180.10">
    <property type="entry name" value="Medium-chain alcohol dehydrogenases, catalytic domain"/>
    <property type="match status" value="1"/>
</dbReference>
<dbReference type="SUPFAM" id="SSF50129">
    <property type="entry name" value="GroES-like"/>
    <property type="match status" value="1"/>
</dbReference>
<comment type="caution">
    <text evidence="3">The sequence shown here is derived from an EMBL/GenBank/DDBJ whole genome shotgun (WGS) entry which is preliminary data.</text>
</comment>
<evidence type="ECO:0000313" key="3">
    <source>
        <dbReference type="EMBL" id="KAF2724962.1"/>
    </source>
</evidence>
<accession>A0A9P4UQW2</accession>
<dbReference type="CDD" id="cd05288">
    <property type="entry name" value="PGDH"/>
    <property type="match status" value="1"/>
</dbReference>
<dbReference type="InterPro" id="IPR013149">
    <property type="entry name" value="ADH-like_C"/>
</dbReference>
<evidence type="ECO:0000313" key="4">
    <source>
        <dbReference type="Proteomes" id="UP000799441"/>
    </source>
</evidence>
<dbReference type="Pfam" id="PF00107">
    <property type="entry name" value="ADH_zinc_N"/>
    <property type="match status" value="1"/>
</dbReference>
<dbReference type="InterPro" id="IPR041694">
    <property type="entry name" value="ADH_N_2"/>
</dbReference>
<dbReference type="InterPro" id="IPR011032">
    <property type="entry name" value="GroES-like_sf"/>
</dbReference>
<keyword evidence="1" id="KW-0560">Oxidoreductase</keyword>
<proteinExistence type="predicted"/>
<organism evidence="3 4">
    <name type="scientific">Polychaeton citri CBS 116435</name>
    <dbReference type="NCBI Taxonomy" id="1314669"/>
    <lineage>
        <taxon>Eukaryota</taxon>
        <taxon>Fungi</taxon>
        <taxon>Dikarya</taxon>
        <taxon>Ascomycota</taxon>
        <taxon>Pezizomycotina</taxon>
        <taxon>Dothideomycetes</taxon>
        <taxon>Dothideomycetidae</taxon>
        <taxon>Capnodiales</taxon>
        <taxon>Capnodiaceae</taxon>
        <taxon>Polychaeton</taxon>
    </lineage>
</organism>
<dbReference type="EMBL" id="MU003769">
    <property type="protein sequence ID" value="KAF2724962.1"/>
    <property type="molecule type" value="Genomic_DNA"/>
</dbReference>
<dbReference type="GO" id="GO:0016628">
    <property type="term" value="F:oxidoreductase activity, acting on the CH-CH group of donors, NAD or NADP as acceptor"/>
    <property type="evidence" value="ECO:0007669"/>
    <property type="project" value="InterPro"/>
</dbReference>
<dbReference type="InterPro" id="IPR036291">
    <property type="entry name" value="NAD(P)-bd_dom_sf"/>
</dbReference>
<protein>
    <submittedName>
        <fullName evidence="3">NAD(P)-binding protein</fullName>
    </submittedName>
</protein>
<sequence>MVTTRQWLLAEKPTDLPKLDGPDATFKLAEKDLPALQDDEVLIKLQYLSNDPAQRGWIRSDIKPERLYTTPVQEGTPMRARGLAEVVESRSSKFNKGDTVLASLGWTEYAVLPAALCNAAPDLPGGLSKTHYLGAFGGPGLTAYFGLTEVAKIKPEDVIVISGAAGATGSMAVQIAKNIVGCKRVIGLAGTDEKCKWVEGLGADICLNYKKESFKSDLEKATPDFANVYYDNVGGEILDFMLTRMACYGRIAACGAISEYNNSTDRLTGIKNWFEIISMRISIQGFIIFDYVDKYQDALGVFRNGVKEGKIKVEGSESVIKVGFEGVPKTWMKLFEGGNTGKLVTAIE</sequence>